<comment type="caution">
    <text evidence="9">The sequence shown here is derived from an EMBL/GenBank/DDBJ whole genome shotgun (WGS) entry which is preliminary data.</text>
</comment>
<name>A0A3D8MAK6_9ALTE</name>
<dbReference type="AlphaFoldDB" id="A0A3D8MAK6"/>
<feature type="domain" description="Glycosyltransferase 2-like" evidence="8">
    <location>
        <begin position="7"/>
        <end position="159"/>
    </location>
</feature>
<dbReference type="InterPro" id="IPR029044">
    <property type="entry name" value="Nucleotide-diphossugar_trans"/>
</dbReference>
<dbReference type="GO" id="GO:0005886">
    <property type="term" value="C:plasma membrane"/>
    <property type="evidence" value="ECO:0007669"/>
    <property type="project" value="TreeGrafter"/>
</dbReference>
<keyword evidence="2" id="KW-0328">Glycosyltransferase</keyword>
<evidence type="ECO:0000256" key="5">
    <source>
        <dbReference type="ARBA" id="ARBA00022985"/>
    </source>
</evidence>
<organism evidence="9 10">
    <name type="scientific">Alteromonas aestuariivivens</name>
    <dbReference type="NCBI Taxonomy" id="1938339"/>
    <lineage>
        <taxon>Bacteria</taxon>
        <taxon>Pseudomonadati</taxon>
        <taxon>Pseudomonadota</taxon>
        <taxon>Gammaproteobacteria</taxon>
        <taxon>Alteromonadales</taxon>
        <taxon>Alteromonadaceae</taxon>
        <taxon>Alteromonas/Salinimonas group</taxon>
        <taxon>Alteromonas</taxon>
    </lineage>
</organism>
<evidence type="ECO:0000256" key="3">
    <source>
        <dbReference type="ARBA" id="ARBA00022679"/>
    </source>
</evidence>
<evidence type="ECO:0000256" key="1">
    <source>
        <dbReference type="ARBA" id="ARBA00022475"/>
    </source>
</evidence>
<dbReference type="EMBL" id="QRHA01000004">
    <property type="protein sequence ID" value="RDV26765.1"/>
    <property type="molecule type" value="Genomic_DNA"/>
</dbReference>
<dbReference type="Gene3D" id="3.90.550.10">
    <property type="entry name" value="Spore Coat Polysaccharide Biosynthesis Protein SpsA, Chain A"/>
    <property type="match status" value="1"/>
</dbReference>
<keyword evidence="1" id="KW-1003">Cell membrane</keyword>
<evidence type="ECO:0000256" key="4">
    <source>
        <dbReference type="ARBA" id="ARBA00022692"/>
    </source>
</evidence>
<dbReference type="InterPro" id="IPR050256">
    <property type="entry name" value="Glycosyltransferase_2"/>
</dbReference>
<evidence type="ECO:0000259" key="8">
    <source>
        <dbReference type="Pfam" id="PF00535"/>
    </source>
</evidence>
<dbReference type="FunFam" id="3.90.550.10:FF:000170">
    <property type="entry name" value="Dolichol-phosphate mannosyltransferase"/>
    <property type="match status" value="1"/>
</dbReference>
<dbReference type="InterPro" id="IPR001173">
    <property type="entry name" value="Glyco_trans_2-like"/>
</dbReference>
<dbReference type="Pfam" id="PF00535">
    <property type="entry name" value="Glycos_transf_2"/>
    <property type="match status" value="1"/>
</dbReference>
<protein>
    <submittedName>
        <fullName evidence="9">Glycosyltransferase family 2 protein</fullName>
    </submittedName>
</protein>
<keyword evidence="6" id="KW-1133">Transmembrane helix</keyword>
<keyword evidence="5" id="KW-0448">Lipopolysaccharide biosynthesis</keyword>
<evidence type="ECO:0000313" key="10">
    <source>
        <dbReference type="Proteomes" id="UP000256561"/>
    </source>
</evidence>
<gene>
    <name evidence="9" type="ORF">DXV75_07195</name>
</gene>
<evidence type="ECO:0000313" key="9">
    <source>
        <dbReference type="EMBL" id="RDV26765.1"/>
    </source>
</evidence>
<dbReference type="CDD" id="cd04179">
    <property type="entry name" value="DPM_DPG-synthase_like"/>
    <property type="match status" value="1"/>
</dbReference>
<dbReference type="RefSeq" id="WP_115592717.1">
    <property type="nucleotide sequence ID" value="NZ_QRHA01000004.1"/>
</dbReference>
<dbReference type="PANTHER" id="PTHR48090:SF3">
    <property type="entry name" value="UNDECAPRENYL-PHOSPHATE 4-DEOXY-4-FORMAMIDO-L-ARABINOSE TRANSFERASE"/>
    <property type="match status" value="1"/>
</dbReference>
<keyword evidence="3 9" id="KW-0808">Transferase</keyword>
<proteinExistence type="predicted"/>
<evidence type="ECO:0000256" key="2">
    <source>
        <dbReference type="ARBA" id="ARBA00022676"/>
    </source>
</evidence>
<dbReference type="GO" id="GO:0099621">
    <property type="term" value="F:undecaprenyl-phosphate 4-deoxy-4-formamido-L-arabinose transferase activity"/>
    <property type="evidence" value="ECO:0007669"/>
    <property type="project" value="TreeGrafter"/>
</dbReference>
<dbReference type="GO" id="GO:0009103">
    <property type="term" value="P:lipopolysaccharide biosynthetic process"/>
    <property type="evidence" value="ECO:0007669"/>
    <property type="project" value="UniProtKB-KW"/>
</dbReference>
<dbReference type="OrthoDB" id="9811884at2"/>
<evidence type="ECO:0000256" key="6">
    <source>
        <dbReference type="ARBA" id="ARBA00022989"/>
    </source>
</evidence>
<keyword evidence="7" id="KW-0472">Membrane</keyword>
<dbReference type="SUPFAM" id="SSF53448">
    <property type="entry name" value="Nucleotide-diphospho-sugar transferases"/>
    <property type="match status" value="1"/>
</dbReference>
<dbReference type="PANTHER" id="PTHR48090">
    <property type="entry name" value="UNDECAPRENYL-PHOSPHATE 4-DEOXY-4-FORMAMIDO-L-ARABINOSE TRANSFERASE-RELATED"/>
    <property type="match status" value="1"/>
</dbReference>
<evidence type="ECO:0000256" key="7">
    <source>
        <dbReference type="ARBA" id="ARBA00023136"/>
    </source>
</evidence>
<sequence>MRSFNLSVVLPAKEEAHNLTRLLEEIAQAVPHTQSVEVIVVDDGSCDDTREQVLALAPALPFTCRLLCHASCCGQSAAVYTGVQAANGQWIVTMDADGQNDPADIQQLIELAEKQDEAHFCIIGHRQKRKDTRWKLIQSRIANSVRQWALHDDTPDTGCGIKLLPAATFKSLPYFDHMHRYIPALVKRLGGKVLTVPVNHRPRVSGESKYTAGNRGWAGVLDIIGVRWLMHRSHFIQATEKTPPQSSQH</sequence>
<reference evidence="10" key="1">
    <citation type="submission" date="2018-08" db="EMBL/GenBank/DDBJ databases">
        <authorList>
            <person name="Zhang J."/>
            <person name="Du Z.-J."/>
        </authorList>
    </citation>
    <scope>NUCLEOTIDE SEQUENCE [LARGE SCALE GENOMIC DNA]</scope>
    <source>
        <strain evidence="10">KCTC 52655</strain>
    </source>
</reference>
<keyword evidence="10" id="KW-1185">Reference proteome</keyword>
<keyword evidence="4" id="KW-0812">Transmembrane</keyword>
<dbReference type="Proteomes" id="UP000256561">
    <property type="component" value="Unassembled WGS sequence"/>
</dbReference>
<accession>A0A3D8MAK6</accession>